<evidence type="ECO:0000313" key="2">
    <source>
        <dbReference type="Proteomes" id="UP001189122"/>
    </source>
</evidence>
<dbReference type="EMBL" id="CACRZD030000030">
    <property type="protein sequence ID" value="CAA6673900.1"/>
    <property type="molecule type" value="Genomic_DNA"/>
</dbReference>
<comment type="caution">
    <text evidence="1">The sequence shown here is derived from an EMBL/GenBank/DDBJ whole genome shotgun (WGS) entry which is preliminary data.</text>
</comment>
<dbReference type="Proteomes" id="UP001189122">
    <property type="component" value="Unassembled WGS sequence"/>
</dbReference>
<proteinExistence type="predicted"/>
<organism evidence="1 2">
    <name type="scientific">Spirodela intermedia</name>
    <name type="common">Intermediate duckweed</name>
    <dbReference type="NCBI Taxonomy" id="51605"/>
    <lineage>
        <taxon>Eukaryota</taxon>
        <taxon>Viridiplantae</taxon>
        <taxon>Streptophyta</taxon>
        <taxon>Embryophyta</taxon>
        <taxon>Tracheophyta</taxon>
        <taxon>Spermatophyta</taxon>
        <taxon>Magnoliopsida</taxon>
        <taxon>Liliopsida</taxon>
        <taxon>Araceae</taxon>
        <taxon>Lemnoideae</taxon>
        <taxon>Spirodela</taxon>
    </lineage>
</organism>
<evidence type="ECO:0000313" key="1">
    <source>
        <dbReference type="EMBL" id="CAA6673900.1"/>
    </source>
</evidence>
<name>A0ABN7E870_SPIIN</name>
<reference evidence="2" key="1">
    <citation type="journal article" date="2020" name="Sci. Rep.">
        <title>Chromosome-scale genome assembly for the duckweed Spirodela intermedia, integrating cytogenetic maps, PacBio and Oxford Nanopore libraries.</title>
        <authorList>
            <person name="Hoang P.T.N."/>
            <person name="Fiebig A."/>
            <person name="Novak P."/>
            <person name="Macas J."/>
            <person name="Cao H.X."/>
            <person name="Stepanenko A."/>
            <person name="Chen G."/>
            <person name="Borisjuk N."/>
            <person name="Scholz U."/>
            <person name="Schubert I."/>
        </authorList>
    </citation>
    <scope>NUCLEOTIDE SEQUENCE [LARGE SCALE GENOMIC DNA]</scope>
</reference>
<gene>
    <name evidence="1" type="ORF">SI7747_UN015871</name>
</gene>
<protein>
    <submittedName>
        <fullName evidence="1">Uncharacterized protein</fullName>
    </submittedName>
</protein>
<accession>A0ABN7E870</accession>
<sequence length="109" mass="11992">MEARTPPTERWPLSWTIPSLAASSINFFSRSDLSRVKGTFISDLTDSSTGQTIPALWAFFFSTSFSPPCSSRSDSAFLITPSNSFPRWLISMMLTRSRGSPRAPPAPSV</sequence>
<keyword evidence="2" id="KW-1185">Reference proteome</keyword>